<dbReference type="GO" id="GO:0004497">
    <property type="term" value="F:monooxygenase activity"/>
    <property type="evidence" value="ECO:0007669"/>
    <property type="project" value="UniProtKB-KW"/>
</dbReference>
<dbReference type="FunFam" id="1.10.630.10:FF:000018">
    <property type="entry name" value="Cytochrome P450 monooxygenase"/>
    <property type="match status" value="1"/>
</dbReference>
<dbReference type="Pfam" id="PF00067">
    <property type="entry name" value="p450"/>
    <property type="match status" value="2"/>
</dbReference>
<keyword evidence="5 9" id="KW-0560">Oxidoreductase</keyword>
<dbReference type="PANTHER" id="PTHR46696:SF1">
    <property type="entry name" value="CYTOCHROME P450 YJIB-RELATED"/>
    <property type="match status" value="1"/>
</dbReference>
<protein>
    <submittedName>
        <fullName evidence="10">Cytochrome P450</fullName>
    </submittedName>
</protein>
<comment type="caution">
    <text evidence="10">The sequence shown here is derived from an EMBL/GenBank/DDBJ whole genome shotgun (WGS) entry which is preliminary data.</text>
</comment>
<keyword evidence="7 9" id="KW-0503">Monooxygenase</keyword>
<gene>
    <name evidence="10" type="ORF">A33O_07047</name>
</gene>
<dbReference type="InterPro" id="IPR001128">
    <property type="entry name" value="Cyt_P450"/>
</dbReference>
<evidence type="ECO:0000256" key="6">
    <source>
        <dbReference type="ARBA" id="ARBA00023004"/>
    </source>
</evidence>
<sequence length="445" mass="49760">MVAGRRFAGYEWRPAPHDTAHSGSRIATTMHIRPAYLHFDADRKSVQLAPHQPEFVRNPYDAYAFLHAQGPAFFWENYGFWCLIDHDGVNRALRDRRLGRQQPDGRRPDPAARTHLANFDAVEANSMLELEPPVHTRLRKLVNRAFVSRQVERLRPRVEALCHELITGFERDHEAELLAAYATPIPLVIITEMLGVPSEMGPQLVEWSHRMVAMYMHGSDEETQRRADAAARDFAAFIRAYAEKRRASPGDDLLSLLIAAKEDGEQLSEDELVSSAILLLNAGHEATVHQLGNAISTILAQGGDPRRFFTSEAETAAAVEECLRYDPPLHMFTRYAYETVEVTAGLTLKPGETVGLMLGAANSDPRAFECPRSFRPGRGDQKNVSFGAGIHFCIGAPLARLEMQVGLSVLFERLPSLALKARPAYGDTYHFHGLERLDCRWNAGS</sequence>
<comment type="function">
    <text evidence="8">Cytochromes P450 are a group of heme-thiolate monooxygenases. They oxidize a variety of structurally unrelated compounds, including steroids, fatty acids, and xenobiotics.</text>
</comment>
<dbReference type="Gene3D" id="1.10.630.10">
    <property type="entry name" value="Cytochrome P450"/>
    <property type="match status" value="1"/>
</dbReference>
<dbReference type="CDD" id="cd20625">
    <property type="entry name" value="CYP164-like"/>
    <property type="match status" value="1"/>
</dbReference>
<accession>I5C243</accession>
<dbReference type="InterPro" id="IPR017972">
    <property type="entry name" value="Cyt_P450_CS"/>
</dbReference>
<comment type="cofactor">
    <cofactor evidence="1">
        <name>heme</name>
        <dbReference type="ChEBI" id="CHEBI:30413"/>
    </cofactor>
</comment>
<dbReference type="PRINTS" id="PR00385">
    <property type="entry name" value="P450"/>
</dbReference>
<dbReference type="PRINTS" id="PR00359">
    <property type="entry name" value="BP450"/>
</dbReference>
<evidence type="ECO:0000256" key="8">
    <source>
        <dbReference type="ARBA" id="ARBA00043906"/>
    </source>
</evidence>
<reference evidence="10 11" key="1">
    <citation type="journal article" date="2012" name="J. Bacteriol.">
        <title>Genome Sequence of Nitratireductor aquibiodomus Strain RA22.</title>
        <authorList>
            <person name="Singh A."/>
            <person name="Jangir P.K."/>
            <person name="Kumari C."/>
            <person name="Sharma R."/>
        </authorList>
    </citation>
    <scope>NUCLEOTIDE SEQUENCE [LARGE SCALE GENOMIC DNA]</scope>
    <source>
        <strain evidence="10 11">RA22</strain>
    </source>
</reference>
<dbReference type="Proteomes" id="UP000004622">
    <property type="component" value="Unassembled WGS sequence"/>
</dbReference>
<dbReference type="PANTHER" id="PTHR46696">
    <property type="entry name" value="P450, PUTATIVE (EUROFUNG)-RELATED"/>
    <property type="match status" value="1"/>
</dbReference>
<dbReference type="SUPFAM" id="SSF48264">
    <property type="entry name" value="Cytochrome P450"/>
    <property type="match status" value="1"/>
</dbReference>
<keyword evidence="3 9" id="KW-0349">Heme</keyword>
<dbReference type="InterPro" id="IPR036396">
    <property type="entry name" value="Cyt_P450_sf"/>
</dbReference>
<keyword evidence="4 9" id="KW-0479">Metal-binding</keyword>
<evidence type="ECO:0000256" key="9">
    <source>
        <dbReference type="RuleBase" id="RU000461"/>
    </source>
</evidence>
<evidence type="ECO:0000256" key="4">
    <source>
        <dbReference type="ARBA" id="ARBA00022723"/>
    </source>
</evidence>
<evidence type="ECO:0000256" key="5">
    <source>
        <dbReference type="ARBA" id="ARBA00023002"/>
    </source>
</evidence>
<dbReference type="GO" id="GO:0005506">
    <property type="term" value="F:iron ion binding"/>
    <property type="evidence" value="ECO:0007669"/>
    <property type="project" value="InterPro"/>
</dbReference>
<dbReference type="PROSITE" id="PS00086">
    <property type="entry name" value="CYTOCHROME_P450"/>
    <property type="match status" value="1"/>
</dbReference>
<name>I5C243_9HYPH</name>
<evidence type="ECO:0000256" key="7">
    <source>
        <dbReference type="ARBA" id="ARBA00023033"/>
    </source>
</evidence>
<dbReference type="EMBL" id="AJXZ01000015">
    <property type="protein sequence ID" value="EIM75895.1"/>
    <property type="molecule type" value="Genomic_DNA"/>
</dbReference>
<keyword evidence="6 9" id="KW-0408">Iron</keyword>
<comment type="similarity">
    <text evidence="2 9">Belongs to the cytochrome P450 family.</text>
</comment>
<evidence type="ECO:0000256" key="2">
    <source>
        <dbReference type="ARBA" id="ARBA00010617"/>
    </source>
</evidence>
<evidence type="ECO:0000313" key="11">
    <source>
        <dbReference type="Proteomes" id="UP000004622"/>
    </source>
</evidence>
<evidence type="ECO:0000256" key="1">
    <source>
        <dbReference type="ARBA" id="ARBA00001971"/>
    </source>
</evidence>
<dbReference type="GO" id="GO:0016705">
    <property type="term" value="F:oxidoreductase activity, acting on paired donors, with incorporation or reduction of molecular oxygen"/>
    <property type="evidence" value="ECO:0007669"/>
    <property type="project" value="InterPro"/>
</dbReference>
<evidence type="ECO:0000313" key="10">
    <source>
        <dbReference type="EMBL" id="EIM75895.1"/>
    </source>
</evidence>
<organism evidence="10 11">
    <name type="scientific">Nitratireductor aquibiodomus RA22</name>
    <dbReference type="NCBI Taxonomy" id="1189611"/>
    <lineage>
        <taxon>Bacteria</taxon>
        <taxon>Pseudomonadati</taxon>
        <taxon>Pseudomonadota</taxon>
        <taxon>Alphaproteobacteria</taxon>
        <taxon>Hyphomicrobiales</taxon>
        <taxon>Phyllobacteriaceae</taxon>
        <taxon>Nitratireductor</taxon>
    </lineage>
</organism>
<proteinExistence type="inferred from homology"/>
<dbReference type="GO" id="GO:0020037">
    <property type="term" value="F:heme binding"/>
    <property type="evidence" value="ECO:0007669"/>
    <property type="project" value="InterPro"/>
</dbReference>
<dbReference type="AlphaFoldDB" id="I5C243"/>
<dbReference type="PATRIC" id="fig|1189611.3.peg.1442"/>
<dbReference type="InterPro" id="IPR002397">
    <property type="entry name" value="Cyt_P450_B"/>
</dbReference>
<evidence type="ECO:0000256" key="3">
    <source>
        <dbReference type="ARBA" id="ARBA00022617"/>
    </source>
</evidence>